<name>A0A167N9Q4_9HYPO</name>
<dbReference type="InterPro" id="IPR036291">
    <property type="entry name" value="NAD(P)-bd_dom_sf"/>
</dbReference>
<evidence type="ECO:0000259" key="4">
    <source>
        <dbReference type="SMART" id="SM00829"/>
    </source>
</evidence>
<dbReference type="Pfam" id="PF08240">
    <property type="entry name" value="ADH_N"/>
    <property type="match status" value="1"/>
</dbReference>
<dbReference type="InterPro" id="IPR013154">
    <property type="entry name" value="ADH-like_N"/>
</dbReference>
<dbReference type="SMART" id="SM00829">
    <property type="entry name" value="PKS_ER"/>
    <property type="match status" value="1"/>
</dbReference>
<dbReference type="Gene3D" id="3.90.180.10">
    <property type="entry name" value="Medium-chain alcohol dehydrogenases, catalytic domain"/>
    <property type="match status" value="1"/>
</dbReference>
<comment type="caution">
    <text evidence="5">The sequence shown here is derived from an EMBL/GenBank/DDBJ whole genome shotgun (WGS) entry which is preliminary data.</text>
</comment>
<sequence>MKEAIVSKGPKVEIVDSPIPQPNDDQVLIQVVVSGSNPKDWKIPVWVGGSANQGDDIAGVVAKVGANVTEFKPGDRVAAFHEMRTPGGSYAEYAIAWQATTFHIPPTTSFEEASTLPLAALTAAVGLYVDLGLPAPWAAPPPPADQAPPSTPLIVYGASSAVGDFALQFAALSNIHPIIAVAGQSSALVESRIDRSKGDTVVDYRGGDEAAVAALKKAVGDLKVHHAYDAISEHSSTYIASQALQPNGKITLVLPRKEDPRITTPLTETRTGVGRVHQDLKDFGFVFSRYMGRALQQGKLKGHPHEVVPGGLGGIETALTKLSEGKAHGLKYVFRVKETEGAGQDKL</sequence>
<dbReference type="CDD" id="cd08249">
    <property type="entry name" value="enoyl_reductase_like"/>
    <property type="match status" value="1"/>
</dbReference>
<comment type="similarity">
    <text evidence="2">Belongs to the zinc-containing alcohol dehydrogenase family.</text>
</comment>
<accession>A0A167N9Q4</accession>
<dbReference type="Proteomes" id="UP000076874">
    <property type="component" value="Unassembled WGS sequence"/>
</dbReference>
<evidence type="ECO:0000313" key="5">
    <source>
        <dbReference type="EMBL" id="OAA55299.1"/>
    </source>
</evidence>
<organism evidence="5 6">
    <name type="scientific">Niveomyces insectorum RCEF 264</name>
    <dbReference type="NCBI Taxonomy" id="1081102"/>
    <lineage>
        <taxon>Eukaryota</taxon>
        <taxon>Fungi</taxon>
        <taxon>Dikarya</taxon>
        <taxon>Ascomycota</taxon>
        <taxon>Pezizomycotina</taxon>
        <taxon>Sordariomycetes</taxon>
        <taxon>Hypocreomycetidae</taxon>
        <taxon>Hypocreales</taxon>
        <taxon>Cordycipitaceae</taxon>
        <taxon>Niveomyces</taxon>
    </lineage>
</organism>
<dbReference type="OrthoDB" id="3233595at2759"/>
<reference evidence="5 6" key="1">
    <citation type="journal article" date="2016" name="Genome Biol. Evol.">
        <title>Divergent and convergent evolution of fungal pathogenicity.</title>
        <authorList>
            <person name="Shang Y."/>
            <person name="Xiao G."/>
            <person name="Zheng P."/>
            <person name="Cen K."/>
            <person name="Zhan S."/>
            <person name="Wang C."/>
        </authorList>
    </citation>
    <scope>NUCLEOTIDE SEQUENCE [LARGE SCALE GENOMIC DNA]</scope>
    <source>
        <strain evidence="5 6">RCEF 264</strain>
    </source>
</reference>
<proteinExistence type="inferred from homology"/>
<dbReference type="PANTHER" id="PTHR45348:SF5">
    <property type="entry name" value="OXIDOREDUCTASE, PUTATIVE (AFU_ORTHOLOGUE AFUA_8G01420)-RELATED"/>
    <property type="match status" value="1"/>
</dbReference>
<dbReference type="InterPro" id="IPR047122">
    <property type="entry name" value="Trans-enoyl_RdTase-like"/>
</dbReference>
<keyword evidence="3" id="KW-0560">Oxidoreductase</keyword>
<evidence type="ECO:0000256" key="3">
    <source>
        <dbReference type="ARBA" id="ARBA00023002"/>
    </source>
</evidence>
<feature type="domain" description="Enoyl reductase (ER)" evidence="4">
    <location>
        <begin position="9"/>
        <end position="334"/>
    </location>
</feature>
<dbReference type="AlphaFoldDB" id="A0A167N9Q4"/>
<dbReference type="STRING" id="1081102.A0A167N9Q4"/>
<evidence type="ECO:0000313" key="6">
    <source>
        <dbReference type="Proteomes" id="UP000076874"/>
    </source>
</evidence>
<evidence type="ECO:0000256" key="1">
    <source>
        <dbReference type="ARBA" id="ARBA00005179"/>
    </source>
</evidence>
<dbReference type="Gene3D" id="3.40.50.720">
    <property type="entry name" value="NAD(P)-binding Rossmann-like Domain"/>
    <property type="match status" value="1"/>
</dbReference>
<dbReference type="SUPFAM" id="SSF50129">
    <property type="entry name" value="GroES-like"/>
    <property type="match status" value="1"/>
</dbReference>
<dbReference type="InterPro" id="IPR011032">
    <property type="entry name" value="GroES-like_sf"/>
</dbReference>
<protein>
    <submittedName>
        <fullName evidence="5">Groes-like alcohol dehydrogenase</fullName>
    </submittedName>
</protein>
<evidence type="ECO:0000256" key="2">
    <source>
        <dbReference type="ARBA" id="ARBA00008072"/>
    </source>
</evidence>
<comment type="pathway">
    <text evidence="1">Secondary metabolite biosynthesis.</text>
</comment>
<gene>
    <name evidence="5" type="ORF">SPI_08394</name>
</gene>
<keyword evidence="6" id="KW-1185">Reference proteome</keyword>
<dbReference type="PANTHER" id="PTHR45348">
    <property type="entry name" value="HYPOTHETICAL OXIDOREDUCTASE (EUROFUNG)"/>
    <property type="match status" value="1"/>
</dbReference>
<dbReference type="EMBL" id="AZHD01000020">
    <property type="protein sequence ID" value="OAA55299.1"/>
    <property type="molecule type" value="Genomic_DNA"/>
</dbReference>
<dbReference type="InterPro" id="IPR020843">
    <property type="entry name" value="ER"/>
</dbReference>
<dbReference type="SUPFAM" id="SSF51735">
    <property type="entry name" value="NAD(P)-binding Rossmann-fold domains"/>
    <property type="match status" value="1"/>
</dbReference>
<dbReference type="GO" id="GO:0016651">
    <property type="term" value="F:oxidoreductase activity, acting on NAD(P)H"/>
    <property type="evidence" value="ECO:0007669"/>
    <property type="project" value="InterPro"/>
</dbReference>